<protein>
    <submittedName>
        <fullName evidence="6">Zinc finger RING-type</fullName>
    </submittedName>
</protein>
<evidence type="ECO:0000259" key="5">
    <source>
        <dbReference type="PROSITE" id="PS50089"/>
    </source>
</evidence>
<proteinExistence type="predicted"/>
<keyword evidence="3" id="KW-0862">Zinc</keyword>
<comment type="caution">
    <text evidence="6">The sequence shown here is derived from an EMBL/GenBank/DDBJ whole genome shotgun (WGS) entry which is preliminary data.</text>
</comment>
<dbReference type="SMART" id="SM00184">
    <property type="entry name" value="RING"/>
    <property type="match status" value="1"/>
</dbReference>
<dbReference type="OrthoDB" id="1029666at2759"/>
<evidence type="ECO:0000256" key="1">
    <source>
        <dbReference type="ARBA" id="ARBA00022723"/>
    </source>
</evidence>
<keyword evidence="7" id="KW-1185">Reference proteome</keyword>
<evidence type="ECO:0000256" key="3">
    <source>
        <dbReference type="ARBA" id="ARBA00022833"/>
    </source>
</evidence>
<reference evidence="6 7" key="1">
    <citation type="submission" date="2020-12" db="EMBL/GenBank/DDBJ databases">
        <title>Concerted genomic and epigenomic changes stabilize Arabidopsis allopolyploids.</title>
        <authorList>
            <person name="Chen Z."/>
        </authorList>
    </citation>
    <scope>NUCLEOTIDE SEQUENCE [LARGE SCALE GENOMIC DNA]</scope>
    <source>
        <strain evidence="6">As9502</strain>
        <tissue evidence="6">Leaf</tissue>
    </source>
</reference>
<evidence type="ECO:0000313" key="6">
    <source>
        <dbReference type="EMBL" id="KAG7573423.1"/>
    </source>
</evidence>
<keyword evidence="2 4" id="KW-0863">Zinc-finger</keyword>
<dbReference type="Proteomes" id="UP000694251">
    <property type="component" value="Chromosome 9"/>
</dbReference>
<keyword evidence="1" id="KW-0479">Metal-binding</keyword>
<dbReference type="InterPro" id="IPR052788">
    <property type="entry name" value="RING-type_E3_ligase_ATL"/>
</dbReference>
<dbReference type="GO" id="GO:0008270">
    <property type="term" value="F:zinc ion binding"/>
    <property type="evidence" value="ECO:0007669"/>
    <property type="project" value="UniProtKB-KW"/>
</dbReference>
<dbReference type="EMBL" id="JAEFBJ010000009">
    <property type="protein sequence ID" value="KAG7573423.1"/>
    <property type="molecule type" value="Genomic_DNA"/>
</dbReference>
<organism evidence="6 7">
    <name type="scientific">Arabidopsis suecica</name>
    <name type="common">Swedish thale-cress</name>
    <name type="synonym">Cardaminopsis suecica</name>
    <dbReference type="NCBI Taxonomy" id="45249"/>
    <lineage>
        <taxon>Eukaryota</taxon>
        <taxon>Viridiplantae</taxon>
        <taxon>Streptophyta</taxon>
        <taxon>Embryophyta</taxon>
        <taxon>Tracheophyta</taxon>
        <taxon>Spermatophyta</taxon>
        <taxon>Magnoliopsida</taxon>
        <taxon>eudicotyledons</taxon>
        <taxon>Gunneridae</taxon>
        <taxon>Pentapetalae</taxon>
        <taxon>rosids</taxon>
        <taxon>malvids</taxon>
        <taxon>Brassicales</taxon>
        <taxon>Brassicaceae</taxon>
        <taxon>Camelineae</taxon>
        <taxon>Arabidopsis</taxon>
    </lineage>
</organism>
<dbReference type="InterPro" id="IPR001841">
    <property type="entry name" value="Znf_RING"/>
</dbReference>
<feature type="domain" description="RING-type" evidence="5">
    <location>
        <begin position="161"/>
        <end position="201"/>
    </location>
</feature>
<name>A0A8T2AI21_ARASU</name>
<dbReference type="PROSITE" id="PS50089">
    <property type="entry name" value="ZF_RING_2"/>
    <property type="match status" value="1"/>
</dbReference>
<dbReference type="PANTHER" id="PTHR45798:SF97">
    <property type="entry name" value="ALCOHOL-SENSITIVE RING FINGER PROTEIN 1"/>
    <property type="match status" value="1"/>
</dbReference>
<sequence>MALKHSMNIDSYESKSYACLDNSKDTVSVVLRIRGIKRVFKRSASGRETLIQQTTIGGKEVVEVRTEIPPMILIIGVELCAILLTYMLIDNGIHACIRDCVVVNIAKEAIKLHREKKGGRSGFLIVTQVGVIEETWFSDVIDHDDISEDHPDRLQTEQDSCTICLEALGESSTTKLLCSHSFHRDCIFQWLGHKLSCPVCRYNVI</sequence>
<accession>A0A8T2AI21</accession>
<evidence type="ECO:0000313" key="7">
    <source>
        <dbReference type="Proteomes" id="UP000694251"/>
    </source>
</evidence>
<gene>
    <name evidence="6" type="ORF">ISN44_As09g017090</name>
</gene>
<evidence type="ECO:0000256" key="4">
    <source>
        <dbReference type="PROSITE-ProRule" id="PRU00175"/>
    </source>
</evidence>
<dbReference type="AlphaFoldDB" id="A0A8T2AI21"/>
<evidence type="ECO:0000256" key="2">
    <source>
        <dbReference type="ARBA" id="ARBA00022771"/>
    </source>
</evidence>
<dbReference type="PANTHER" id="PTHR45798">
    <property type="entry name" value="RING-H2 FINGER PROTEIN ATL61-RELATED-RELATED"/>
    <property type="match status" value="1"/>
</dbReference>
<dbReference type="Pfam" id="PF13639">
    <property type="entry name" value="zf-RING_2"/>
    <property type="match status" value="1"/>
</dbReference>